<dbReference type="AlphaFoldDB" id="A0A8K0DUK7"/>
<dbReference type="SUPFAM" id="SSF55021">
    <property type="entry name" value="ACT-like"/>
    <property type="match status" value="1"/>
</dbReference>
<dbReference type="InterPro" id="IPR040217">
    <property type="entry name" value="ACR1-12"/>
</dbReference>
<keyword evidence="5" id="KW-1185">Reference proteome</keyword>
<organism evidence="4 5">
    <name type="scientific">Rhamnella rubrinervis</name>
    <dbReference type="NCBI Taxonomy" id="2594499"/>
    <lineage>
        <taxon>Eukaryota</taxon>
        <taxon>Viridiplantae</taxon>
        <taxon>Streptophyta</taxon>
        <taxon>Embryophyta</taxon>
        <taxon>Tracheophyta</taxon>
        <taxon>Spermatophyta</taxon>
        <taxon>Magnoliopsida</taxon>
        <taxon>eudicotyledons</taxon>
        <taxon>Gunneridae</taxon>
        <taxon>Pentapetalae</taxon>
        <taxon>rosids</taxon>
        <taxon>fabids</taxon>
        <taxon>Rosales</taxon>
        <taxon>Rhamnaceae</taxon>
        <taxon>rhamnoid group</taxon>
        <taxon>Rhamneae</taxon>
        <taxon>Rhamnella</taxon>
    </lineage>
</organism>
<dbReference type="EMBL" id="VOIH02000009">
    <property type="protein sequence ID" value="KAF3437555.1"/>
    <property type="molecule type" value="Genomic_DNA"/>
</dbReference>
<reference evidence="4" key="1">
    <citation type="submission" date="2020-03" db="EMBL/GenBank/DDBJ databases">
        <title>A high-quality chromosome-level genome assembly of a woody plant with both climbing and erect habits, Rhamnella rubrinervis.</title>
        <authorList>
            <person name="Lu Z."/>
            <person name="Yang Y."/>
            <person name="Zhu X."/>
            <person name="Sun Y."/>
        </authorList>
    </citation>
    <scope>NUCLEOTIDE SEQUENCE</scope>
    <source>
        <strain evidence="4">BYM</strain>
        <tissue evidence="4">Leaf</tissue>
    </source>
</reference>
<dbReference type="Proteomes" id="UP000796880">
    <property type="component" value="Unassembled WGS sequence"/>
</dbReference>
<name>A0A8K0DUK7_9ROSA</name>
<evidence type="ECO:0000259" key="3">
    <source>
        <dbReference type="PROSITE" id="PS51671"/>
    </source>
</evidence>
<keyword evidence="1 2" id="KW-0677">Repeat</keyword>
<accession>A0A8K0DUK7</accession>
<dbReference type="PANTHER" id="PTHR31096:SF40">
    <property type="entry name" value="ACT DOMAIN-CONTAINING PROTEIN ACR"/>
    <property type="match status" value="1"/>
</dbReference>
<dbReference type="InterPro" id="IPR045865">
    <property type="entry name" value="ACT-like_dom_sf"/>
</dbReference>
<evidence type="ECO:0000256" key="1">
    <source>
        <dbReference type="ARBA" id="ARBA00022737"/>
    </source>
</evidence>
<feature type="domain" description="ACT" evidence="3">
    <location>
        <begin position="130"/>
        <end position="181"/>
    </location>
</feature>
<dbReference type="GO" id="GO:0016597">
    <property type="term" value="F:amino acid binding"/>
    <property type="evidence" value="ECO:0007669"/>
    <property type="project" value="UniProtKB-UniRule"/>
</dbReference>
<evidence type="ECO:0000313" key="4">
    <source>
        <dbReference type="EMBL" id="KAF3437555.1"/>
    </source>
</evidence>
<dbReference type="OrthoDB" id="1739352at2759"/>
<dbReference type="InterPro" id="IPR002912">
    <property type="entry name" value="ACT_dom"/>
</dbReference>
<comment type="function">
    <text evidence="2">Binds amino acids.</text>
</comment>
<proteinExistence type="predicted"/>
<sequence length="181" mass="21329">MKNVNKKLKFMKIMKWLRILLNVKVILKSWEHQTEKECDSPRPIRPRSCKKKKISLLLVRPKLLFDTLCCLTDMQYSVFHGTVITGRREAYQEYYIRHIDGLPQRSEAERQRVLECLEAATERRATEGLELELCTTNKHGLLSDATRIFRENSLYIRRAEISTNGGKVKDTFWSMMFQATM</sequence>
<evidence type="ECO:0000313" key="5">
    <source>
        <dbReference type="Proteomes" id="UP000796880"/>
    </source>
</evidence>
<gene>
    <name evidence="4" type="ORF">FNV43_RR20310</name>
</gene>
<dbReference type="PANTHER" id="PTHR31096">
    <property type="entry name" value="ACT DOMAIN-CONTAINING PROTEIN ACR4-RELATED"/>
    <property type="match status" value="1"/>
</dbReference>
<comment type="caution">
    <text evidence="4">The sequence shown here is derived from an EMBL/GenBank/DDBJ whole genome shotgun (WGS) entry which is preliminary data.</text>
</comment>
<protein>
    <recommendedName>
        <fullName evidence="2">ACT domain-containing protein ACR</fullName>
    </recommendedName>
    <alternativeName>
        <fullName evidence="2">Protein ACT DOMAIN REPEATS</fullName>
    </alternativeName>
</protein>
<dbReference type="PROSITE" id="PS51671">
    <property type="entry name" value="ACT"/>
    <property type="match status" value="1"/>
</dbReference>
<evidence type="ECO:0000256" key="2">
    <source>
        <dbReference type="RuleBase" id="RU369043"/>
    </source>
</evidence>